<accession>A0A9N8KMJ8</accession>
<keyword evidence="1" id="KW-0732">Signal</keyword>
<dbReference type="Proteomes" id="UP000745764">
    <property type="component" value="Unassembled WGS sequence"/>
</dbReference>
<evidence type="ECO:0000256" key="1">
    <source>
        <dbReference type="SAM" id="SignalP"/>
    </source>
</evidence>
<proteinExistence type="predicted"/>
<dbReference type="OrthoDB" id="3925584at2759"/>
<keyword evidence="3" id="KW-1185">Reference proteome</keyword>
<comment type="caution">
    <text evidence="2">The sequence shown here is derived from an EMBL/GenBank/DDBJ whole genome shotgun (WGS) entry which is preliminary data.</text>
</comment>
<feature type="chain" id="PRO_5040196855" evidence="1">
    <location>
        <begin position="22"/>
        <end position="294"/>
    </location>
</feature>
<reference evidence="2" key="1">
    <citation type="submission" date="2020-06" db="EMBL/GenBank/DDBJ databases">
        <authorList>
            <person name="Onetto C."/>
        </authorList>
    </citation>
    <scope>NUCLEOTIDE SEQUENCE</scope>
</reference>
<gene>
    <name evidence="2" type="ORF">AWRI4620_LOCUS6844</name>
</gene>
<name>A0A9N8KMJ8_9PEZI</name>
<protein>
    <submittedName>
        <fullName evidence="2">Uncharacterized protein</fullName>
    </submittedName>
</protein>
<organism evidence="2 3">
    <name type="scientific">Aureobasidium uvarum</name>
    <dbReference type="NCBI Taxonomy" id="2773716"/>
    <lineage>
        <taxon>Eukaryota</taxon>
        <taxon>Fungi</taxon>
        <taxon>Dikarya</taxon>
        <taxon>Ascomycota</taxon>
        <taxon>Pezizomycotina</taxon>
        <taxon>Dothideomycetes</taxon>
        <taxon>Dothideomycetidae</taxon>
        <taxon>Dothideales</taxon>
        <taxon>Saccotheciaceae</taxon>
        <taxon>Aureobasidium</taxon>
    </lineage>
</organism>
<evidence type="ECO:0000313" key="2">
    <source>
        <dbReference type="EMBL" id="CAD0112589.1"/>
    </source>
</evidence>
<sequence length="294" mass="33012">MRPYPAALLLALLMVISIVGATDSSSYEDIARPKVTFSPVNASEHLDHIHHLECQRNISQEHRQSDTLRDQAHLISSAFDKDLQLLNKQTLETCTQVYKDMANPELRSYRAQLSDAAPLLFNSPIERFVSAGQIFLSGLDPLKHKAQELASMNQRNMSDCMRTLKGYCEGTLQPCIGDKAFASRKRSPLELKACNKINTLDEITQAAKAWKNVVRDVGEIRKLFSSTWGLVKDAQEDEHRAAEEWVAIVVAKWISMLEDLLVRAQKRRTGGIAMGTPTVPLPLFYVPIRLGWLG</sequence>
<evidence type="ECO:0000313" key="3">
    <source>
        <dbReference type="Proteomes" id="UP000745764"/>
    </source>
</evidence>
<dbReference type="AlphaFoldDB" id="A0A9N8KMJ8"/>
<feature type="signal peptide" evidence="1">
    <location>
        <begin position="1"/>
        <end position="21"/>
    </location>
</feature>
<dbReference type="EMBL" id="CAINUL010000015">
    <property type="protein sequence ID" value="CAD0112589.1"/>
    <property type="molecule type" value="Genomic_DNA"/>
</dbReference>